<dbReference type="AlphaFoldDB" id="A0A8H6VMS2"/>
<evidence type="ECO:0008006" key="3">
    <source>
        <dbReference type="Google" id="ProtNLM"/>
    </source>
</evidence>
<protein>
    <recommendedName>
        <fullName evidence="3">BTB domain-containing protein</fullName>
    </recommendedName>
</protein>
<evidence type="ECO:0000313" key="2">
    <source>
        <dbReference type="Proteomes" id="UP000660729"/>
    </source>
</evidence>
<proteinExistence type="predicted"/>
<dbReference type="Proteomes" id="UP000660729">
    <property type="component" value="Unassembled WGS sequence"/>
</dbReference>
<evidence type="ECO:0000313" key="1">
    <source>
        <dbReference type="EMBL" id="KAF7197545.1"/>
    </source>
</evidence>
<sequence length="317" mass="35196">MASTDSKKLPVHIIADGGDLILAVGAPCKVRLQVSSEVLGATSPVFSALLSPRFREGQASRNAEQPQTIELPEDLPDGMTFLCKLLHGQKVEQLPLCPKTEDFLQIAIAADKYDAMPVLQLHMQSWLYATLEDLEPVPCEKKLSRIACAAYLARHRRAFSQATKRLMLDCTENCDRSGDEITLTDYMLPWVFGKYDKVIDMEGGAKLISLTLEAISYCRLRAWEKVVMKVPLLEFGDDVDRDEGIADAFQSDAVGWASQKRAISDAAICILNIRGLVDAREARRLSVRVRDWCSGLCLQCVLEDGYVTTGCSKKDHK</sequence>
<comment type="caution">
    <text evidence="1">The sequence shown here is derived from an EMBL/GenBank/DDBJ whole genome shotgun (WGS) entry which is preliminary data.</text>
</comment>
<dbReference type="OrthoDB" id="3650604at2759"/>
<gene>
    <name evidence="1" type="ORF">HII31_01048</name>
</gene>
<accession>A0A8H6VMS2</accession>
<keyword evidence="2" id="KW-1185">Reference proteome</keyword>
<dbReference type="Gene3D" id="3.30.710.10">
    <property type="entry name" value="Potassium Channel Kv1.1, Chain A"/>
    <property type="match status" value="1"/>
</dbReference>
<name>A0A8H6VMS2_9PEZI</name>
<dbReference type="EMBL" id="JABCIY010000011">
    <property type="protein sequence ID" value="KAF7197545.1"/>
    <property type="molecule type" value="Genomic_DNA"/>
</dbReference>
<dbReference type="InterPro" id="IPR011333">
    <property type="entry name" value="SKP1/BTB/POZ_sf"/>
</dbReference>
<reference evidence="1" key="1">
    <citation type="submission" date="2020-04" db="EMBL/GenBank/DDBJ databases">
        <title>Draft genome resource of the tomato pathogen Pseudocercospora fuligena.</title>
        <authorList>
            <person name="Zaccaron A."/>
        </authorList>
    </citation>
    <scope>NUCLEOTIDE SEQUENCE</scope>
    <source>
        <strain evidence="1">PF001</strain>
    </source>
</reference>
<organism evidence="1 2">
    <name type="scientific">Pseudocercospora fuligena</name>
    <dbReference type="NCBI Taxonomy" id="685502"/>
    <lineage>
        <taxon>Eukaryota</taxon>
        <taxon>Fungi</taxon>
        <taxon>Dikarya</taxon>
        <taxon>Ascomycota</taxon>
        <taxon>Pezizomycotina</taxon>
        <taxon>Dothideomycetes</taxon>
        <taxon>Dothideomycetidae</taxon>
        <taxon>Mycosphaerellales</taxon>
        <taxon>Mycosphaerellaceae</taxon>
        <taxon>Pseudocercospora</taxon>
    </lineage>
</organism>